<protein>
    <submittedName>
        <fullName evidence="2">Uncharacterized protein</fullName>
    </submittedName>
</protein>
<sequence>MSRIPGLYPLSVAAIAGLAGWAAYGFGKGTSDVAQIPGSTPKPAITKEASSSARGREARPVLDLAAEIGRMCGSSPVGLESWDTIRSLSLEQVEEALEIALAPPWKKSTSVVREMLLTRWAELDPEQAMAKAVELQEGEQSSPPGKSALWTWAQQDPEAARRWAATNPEAAKKLGFIAMLSNLCLKELPAVAMEKAALWGTEVHSATMYQLASMTGLNRVSRPEFLKLLEAFPEDRRDAMRSQFVATWCASDPEEGLEGLKELIPDEGERNKLRDQTLRFWSRSQPSEVLAWIEVHPQETKPESQAYAWREWVGHRPEEALSWLEDHGDDARLAEAIVRHLQSYGSNDPFSASVIDQKQKDGLRRSYQVWAEADPDAAAKWLRSADPQVAVSLTNPSPEPK</sequence>
<dbReference type="Proteomes" id="UP000501812">
    <property type="component" value="Chromosome"/>
</dbReference>
<name>A0A858RCL4_9BACT</name>
<feature type="region of interest" description="Disordered" evidence="1">
    <location>
        <begin position="35"/>
        <end position="56"/>
    </location>
</feature>
<dbReference type="RefSeq" id="WP_169452612.1">
    <property type="nucleotide sequence ID" value="NZ_CP051774.1"/>
</dbReference>
<evidence type="ECO:0000256" key="1">
    <source>
        <dbReference type="SAM" id="MobiDB-lite"/>
    </source>
</evidence>
<dbReference type="KEGG" id="luo:HHL09_00850"/>
<dbReference type="EMBL" id="CP051774">
    <property type="protein sequence ID" value="QJE94391.1"/>
    <property type="molecule type" value="Genomic_DNA"/>
</dbReference>
<organism evidence="2 3">
    <name type="scientific">Luteolibacter luteus</name>
    <dbReference type="NCBI Taxonomy" id="2728835"/>
    <lineage>
        <taxon>Bacteria</taxon>
        <taxon>Pseudomonadati</taxon>
        <taxon>Verrucomicrobiota</taxon>
        <taxon>Verrucomicrobiia</taxon>
        <taxon>Verrucomicrobiales</taxon>
        <taxon>Verrucomicrobiaceae</taxon>
        <taxon>Luteolibacter</taxon>
    </lineage>
</organism>
<proteinExistence type="predicted"/>
<evidence type="ECO:0000313" key="2">
    <source>
        <dbReference type="EMBL" id="QJE94391.1"/>
    </source>
</evidence>
<evidence type="ECO:0000313" key="3">
    <source>
        <dbReference type="Proteomes" id="UP000501812"/>
    </source>
</evidence>
<reference evidence="2 3" key="1">
    <citation type="submission" date="2020-04" db="EMBL/GenBank/DDBJ databases">
        <title>Luteolibacter sp. G-1-1-1 isolated from soil.</title>
        <authorList>
            <person name="Dahal R.H."/>
        </authorList>
    </citation>
    <scope>NUCLEOTIDE SEQUENCE [LARGE SCALE GENOMIC DNA]</scope>
    <source>
        <strain evidence="2 3">G-1-1-1</strain>
    </source>
</reference>
<keyword evidence="3" id="KW-1185">Reference proteome</keyword>
<accession>A0A858RCL4</accession>
<gene>
    <name evidence="2" type="ORF">HHL09_00850</name>
</gene>
<dbReference type="AlphaFoldDB" id="A0A858RCL4"/>